<protein>
    <submittedName>
        <fullName evidence="1">Uncharacterized protein</fullName>
    </submittedName>
</protein>
<evidence type="ECO:0000313" key="2">
    <source>
        <dbReference type="Proteomes" id="UP001341281"/>
    </source>
</evidence>
<accession>A0AAQ3WVJ2</accession>
<keyword evidence="2" id="KW-1185">Reference proteome</keyword>
<proteinExistence type="predicted"/>
<organism evidence="1 2">
    <name type="scientific">Paspalum notatum var. saurae</name>
    <dbReference type="NCBI Taxonomy" id="547442"/>
    <lineage>
        <taxon>Eukaryota</taxon>
        <taxon>Viridiplantae</taxon>
        <taxon>Streptophyta</taxon>
        <taxon>Embryophyta</taxon>
        <taxon>Tracheophyta</taxon>
        <taxon>Spermatophyta</taxon>
        <taxon>Magnoliopsida</taxon>
        <taxon>Liliopsida</taxon>
        <taxon>Poales</taxon>
        <taxon>Poaceae</taxon>
        <taxon>PACMAD clade</taxon>
        <taxon>Panicoideae</taxon>
        <taxon>Andropogonodae</taxon>
        <taxon>Paspaleae</taxon>
        <taxon>Paspalinae</taxon>
        <taxon>Paspalum</taxon>
    </lineage>
</organism>
<gene>
    <name evidence="1" type="ORF">U9M48_023162</name>
</gene>
<dbReference type="EMBL" id="CP144749">
    <property type="protein sequence ID" value="WVZ75070.1"/>
    <property type="molecule type" value="Genomic_DNA"/>
</dbReference>
<dbReference type="AlphaFoldDB" id="A0AAQ3WVJ2"/>
<evidence type="ECO:0000313" key="1">
    <source>
        <dbReference type="EMBL" id="WVZ75070.1"/>
    </source>
</evidence>
<sequence length="122" mass="13699">MPTSSIGASLLDRDGGQGVLHGGGLFARHSHIHCLRPRHSIHVHVLDFSVQEERHLASHEFNIPPTVIGRASGSVGYLGRNLSTTLPSIRRSRTPHFVWSTGVIRQPYETTRQETVMCRQWR</sequence>
<reference evidence="1 2" key="1">
    <citation type="submission" date="2024-02" db="EMBL/GenBank/DDBJ databases">
        <title>High-quality chromosome-scale genome assembly of Pensacola bahiagrass (Paspalum notatum Flugge var. saurae).</title>
        <authorList>
            <person name="Vega J.M."/>
            <person name="Podio M."/>
            <person name="Orjuela J."/>
            <person name="Siena L.A."/>
            <person name="Pessino S.C."/>
            <person name="Combes M.C."/>
            <person name="Mariac C."/>
            <person name="Albertini E."/>
            <person name="Pupilli F."/>
            <person name="Ortiz J.P.A."/>
            <person name="Leblanc O."/>
        </authorList>
    </citation>
    <scope>NUCLEOTIDE SEQUENCE [LARGE SCALE GENOMIC DNA]</scope>
    <source>
        <strain evidence="1">R1</strain>
        <tissue evidence="1">Leaf</tissue>
    </source>
</reference>
<name>A0AAQ3WVJ2_PASNO</name>
<dbReference type="Proteomes" id="UP001341281">
    <property type="component" value="Chromosome 05"/>
</dbReference>